<dbReference type="AlphaFoldDB" id="A0AAQ4F4J0"/>
<evidence type="ECO:0000313" key="3">
    <source>
        <dbReference type="EMBL" id="KAK8782060.1"/>
    </source>
</evidence>
<dbReference type="Proteomes" id="UP001321473">
    <property type="component" value="Unassembled WGS sequence"/>
</dbReference>
<feature type="region of interest" description="Disordered" evidence="2">
    <location>
        <begin position="140"/>
        <end position="181"/>
    </location>
</feature>
<feature type="non-terminal residue" evidence="3">
    <location>
        <position position="224"/>
    </location>
</feature>
<accession>A0AAQ4F4J0</accession>
<dbReference type="InterPro" id="IPR051947">
    <property type="entry name" value="Sentrin-specific_protease"/>
</dbReference>
<evidence type="ECO:0000256" key="1">
    <source>
        <dbReference type="ARBA" id="ARBA00022786"/>
    </source>
</evidence>
<reference evidence="3 4" key="1">
    <citation type="journal article" date="2023" name="Arcadia Sci">
        <title>De novo assembly of a long-read Amblyomma americanum tick genome.</title>
        <authorList>
            <person name="Chou S."/>
            <person name="Poskanzer K.E."/>
            <person name="Rollins M."/>
            <person name="Thuy-Boun P.S."/>
        </authorList>
    </citation>
    <scope>NUCLEOTIDE SEQUENCE [LARGE SCALE GENOMIC DNA]</scope>
    <source>
        <strain evidence="3">F_SG_1</strain>
        <tissue evidence="3">Salivary glands</tissue>
    </source>
</reference>
<organism evidence="3 4">
    <name type="scientific">Amblyomma americanum</name>
    <name type="common">Lone star tick</name>
    <dbReference type="NCBI Taxonomy" id="6943"/>
    <lineage>
        <taxon>Eukaryota</taxon>
        <taxon>Metazoa</taxon>
        <taxon>Ecdysozoa</taxon>
        <taxon>Arthropoda</taxon>
        <taxon>Chelicerata</taxon>
        <taxon>Arachnida</taxon>
        <taxon>Acari</taxon>
        <taxon>Parasitiformes</taxon>
        <taxon>Ixodida</taxon>
        <taxon>Ixodoidea</taxon>
        <taxon>Ixodidae</taxon>
        <taxon>Amblyomminae</taxon>
        <taxon>Amblyomma</taxon>
    </lineage>
</organism>
<evidence type="ECO:0000256" key="2">
    <source>
        <dbReference type="SAM" id="MobiDB-lite"/>
    </source>
</evidence>
<dbReference type="PANTHER" id="PTHR46896">
    <property type="entry name" value="SENTRIN-SPECIFIC PROTEASE"/>
    <property type="match status" value="1"/>
</dbReference>
<dbReference type="GO" id="GO:0005634">
    <property type="term" value="C:nucleus"/>
    <property type="evidence" value="ECO:0007669"/>
    <property type="project" value="TreeGrafter"/>
</dbReference>
<comment type="caution">
    <text evidence="3">The sequence shown here is derived from an EMBL/GenBank/DDBJ whole genome shotgun (WGS) entry which is preliminary data.</text>
</comment>
<sequence length="224" mass="24659">MHFSCRSIRVGSYKAIIKCSVTASSQGFEFSIPPPQEGPDVLVHLPNSKIVKVLGQLSGFFPVLFVSTSQECSIEVCTKLGLNRQQPEYFDPRGPEESQKWITFLPEAPFSQDQKVFLRHVFPGPLLQEIKQTEANKILVKSSPSPSRPRPHRRGVTARSLPTLSKASRGPGTEASCSPGTPLANTMIHFSCRRIRVGSYTVASDNNWVTASSQGFEFSIPPAE</sequence>
<proteinExistence type="predicted"/>
<dbReference type="PANTHER" id="PTHR46896:SF3">
    <property type="entry name" value="FI06413P-RELATED"/>
    <property type="match status" value="1"/>
</dbReference>
<gene>
    <name evidence="3" type="ORF">V5799_016599</name>
</gene>
<dbReference type="GO" id="GO:0070139">
    <property type="term" value="F:SUMO-specific endopeptidase activity"/>
    <property type="evidence" value="ECO:0007669"/>
    <property type="project" value="TreeGrafter"/>
</dbReference>
<name>A0AAQ4F4J0_AMBAM</name>
<keyword evidence="1" id="KW-0833">Ubl conjugation pathway</keyword>
<dbReference type="EMBL" id="JARKHS020007047">
    <property type="protein sequence ID" value="KAK8782060.1"/>
    <property type="molecule type" value="Genomic_DNA"/>
</dbReference>
<dbReference type="GO" id="GO:0005737">
    <property type="term" value="C:cytoplasm"/>
    <property type="evidence" value="ECO:0007669"/>
    <property type="project" value="TreeGrafter"/>
</dbReference>
<protein>
    <submittedName>
        <fullName evidence="3">Uncharacterized protein</fullName>
    </submittedName>
</protein>
<keyword evidence="4" id="KW-1185">Reference proteome</keyword>
<evidence type="ECO:0000313" key="4">
    <source>
        <dbReference type="Proteomes" id="UP001321473"/>
    </source>
</evidence>
<dbReference type="GO" id="GO:0016926">
    <property type="term" value="P:protein desumoylation"/>
    <property type="evidence" value="ECO:0007669"/>
    <property type="project" value="TreeGrafter"/>
</dbReference>